<gene>
    <name evidence="2" type="ORF">H8S08_09620</name>
</gene>
<feature type="transmembrane region" description="Helical" evidence="1">
    <location>
        <begin position="12"/>
        <end position="39"/>
    </location>
</feature>
<evidence type="ECO:0000256" key="1">
    <source>
        <dbReference type="SAM" id="Phobius"/>
    </source>
</evidence>
<dbReference type="PROSITE" id="PS51257">
    <property type="entry name" value="PROKAR_LIPOPROTEIN"/>
    <property type="match status" value="1"/>
</dbReference>
<protein>
    <submittedName>
        <fullName evidence="2">Uncharacterized protein</fullName>
    </submittedName>
</protein>
<keyword evidence="1" id="KW-0472">Membrane</keyword>
<accession>A0ABR7CNR0</accession>
<keyword evidence="1" id="KW-1133">Transmembrane helix</keyword>
<evidence type="ECO:0000313" key="2">
    <source>
        <dbReference type="EMBL" id="MBC5617270.1"/>
    </source>
</evidence>
<dbReference type="EMBL" id="JACOOK010000005">
    <property type="protein sequence ID" value="MBC5617270.1"/>
    <property type="molecule type" value="Genomic_DNA"/>
</dbReference>
<evidence type="ECO:0000313" key="3">
    <source>
        <dbReference type="Proteomes" id="UP000636891"/>
    </source>
</evidence>
<keyword evidence="1" id="KW-0812">Transmembrane</keyword>
<sequence length="50" mass="5474">MTLNNGRKKALYQLSIAAIFVHIAVSIGCYVVVATAWAVPAKKLERSIEK</sequence>
<organism evidence="2 3">
    <name type="scientific">Alistipes hominis</name>
    <dbReference type="NCBI Taxonomy" id="2763015"/>
    <lineage>
        <taxon>Bacteria</taxon>
        <taxon>Pseudomonadati</taxon>
        <taxon>Bacteroidota</taxon>
        <taxon>Bacteroidia</taxon>
        <taxon>Bacteroidales</taxon>
        <taxon>Rikenellaceae</taxon>
        <taxon>Alistipes</taxon>
    </lineage>
</organism>
<name>A0ABR7CNR0_9BACT</name>
<dbReference type="Proteomes" id="UP000636891">
    <property type="component" value="Unassembled WGS sequence"/>
</dbReference>
<dbReference type="RefSeq" id="WP_180951570.1">
    <property type="nucleotide sequence ID" value="NZ_JACOOK010000005.1"/>
</dbReference>
<proteinExistence type="predicted"/>
<keyword evidence="3" id="KW-1185">Reference proteome</keyword>
<comment type="caution">
    <text evidence="2">The sequence shown here is derived from an EMBL/GenBank/DDBJ whole genome shotgun (WGS) entry which is preliminary data.</text>
</comment>
<reference evidence="2 3" key="1">
    <citation type="submission" date="2020-08" db="EMBL/GenBank/DDBJ databases">
        <title>Genome public.</title>
        <authorList>
            <person name="Liu C."/>
            <person name="Sun Q."/>
        </authorList>
    </citation>
    <scope>NUCLEOTIDE SEQUENCE [LARGE SCALE GENOMIC DNA]</scope>
    <source>
        <strain evidence="2 3">New-7</strain>
    </source>
</reference>